<dbReference type="GO" id="GO:0046677">
    <property type="term" value="P:response to antibiotic"/>
    <property type="evidence" value="ECO:0007669"/>
    <property type="project" value="UniProtKB-KW"/>
</dbReference>
<evidence type="ECO:0000256" key="10">
    <source>
        <dbReference type="SAM" id="Phobius"/>
    </source>
</evidence>
<dbReference type="AlphaFoldDB" id="A0A5C0UH13"/>
<evidence type="ECO:0000259" key="11">
    <source>
        <dbReference type="Pfam" id="PF00905"/>
    </source>
</evidence>
<evidence type="ECO:0000256" key="5">
    <source>
        <dbReference type="ARBA" id="ARBA00022645"/>
    </source>
</evidence>
<dbReference type="KEGG" id="nabu:FZC36_00865"/>
<dbReference type="Gene3D" id="3.40.710.10">
    <property type="entry name" value="DD-peptidase/beta-lactamase superfamily"/>
    <property type="match status" value="1"/>
</dbReference>
<evidence type="ECO:0000256" key="2">
    <source>
        <dbReference type="ARBA" id="ARBA00004370"/>
    </source>
</evidence>
<dbReference type="Pfam" id="PF03717">
    <property type="entry name" value="PBP_dimer"/>
    <property type="match status" value="1"/>
</dbReference>
<dbReference type="GO" id="GO:0071555">
    <property type="term" value="P:cell wall organization"/>
    <property type="evidence" value="ECO:0007669"/>
    <property type="project" value="TreeGrafter"/>
</dbReference>
<evidence type="ECO:0000256" key="6">
    <source>
        <dbReference type="ARBA" id="ARBA00022729"/>
    </source>
</evidence>
<dbReference type="OrthoDB" id="9766847at2"/>
<gene>
    <name evidence="13" type="ORF">FZC36_00865</name>
</gene>
<dbReference type="InterPro" id="IPR012338">
    <property type="entry name" value="Beta-lactam/transpept-like"/>
</dbReference>
<comment type="similarity">
    <text evidence="3">Belongs to the class-D beta-lactamase family.</text>
</comment>
<dbReference type="EMBL" id="CP043314">
    <property type="protein sequence ID" value="QEK38987.1"/>
    <property type="molecule type" value="Genomic_DNA"/>
</dbReference>
<comment type="catalytic activity">
    <reaction evidence="1">
        <text>a beta-lactam + H2O = a substituted beta-amino acid</text>
        <dbReference type="Rhea" id="RHEA:20401"/>
        <dbReference type="ChEBI" id="CHEBI:15377"/>
        <dbReference type="ChEBI" id="CHEBI:35627"/>
        <dbReference type="ChEBI" id="CHEBI:140347"/>
        <dbReference type="EC" id="3.5.2.6"/>
    </reaction>
</comment>
<dbReference type="GO" id="GO:0008658">
    <property type="term" value="F:penicillin binding"/>
    <property type="evidence" value="ECO:0007669"/>
    <property type="project" value="InterPro"/>
</dbReference>
<protein>
    <recommendedName>
        <fullName evidence="4">beta-lactamase</fullName>
        <ecNumber evidence="4">3.5.2.6</ecNumber>
    </recommendedName>
</protein>
<evidence type="ECO:0000256" key="1">
    <source>
        <dbReference type="ARBA" id="ARBA00001526"/>
    </source>
</evidence>
<evidence type="ECO:0000256" key="7">
    <source>
        <dbReference type="ARBA" id="ARBA00022801"/>
    </source>
</evidence>
<keyword evidence="14" id="KW-1185">Reference proteome</keyword>
<keyword evidence="5" id="KW-0121">Carboxypeptidase</keyword>
<dbReference type="InterPro" id="IPR036138">
    <property type="entry name" value="PBP_dimer_sf"/>
</dbReference>
<dbReference type="GO" id="GO:0004180">
    <property type="term" value="F:carboxypeptidase activity"/>
    <property type="evidence" value="ECO:0007669"/>
    <property type="project" value="UniProtKB-KW"/>
</dbReference>
<evidence type="ECO:0000256" key="3">
    <source>
        <dbReference type="ARBA" id="ARBA00007898"/>
    </source>
</evidence>
<dbReference type="GO" id="GO:0005886">
    <property type="term" value="C:plasma membrane"/>
    <property type="evidence" value="ECO:0007669"/>
    <property type="project" value="TreeGrafter"/>
</dbReference>
<proteinExistence type="inferred from homology"/>
<dbReference type="PANTHER" id="PTHR30627:SF6">
    <property type="entry name" value="BETA-LACTAMASE YBXI-RELATED"/>
    <property type="match status" value="1"/>
</dbReference>
<dbReference type="EC" id="3.5.2.6" evidence="4"/>
<evidence type="ECO:0000256" key="4">
    <source>
        <dbReference type="ARBA" id="ARBA00012865"/>
    </source>
</evidence>
<keyword evidence="10" id="KW-0812">Transmembrane</keyword>
<sequence>MEKNYKLKVFFIFHSLLIFCLFIRFFYVQVSKGKKYFDMSMKNFTVERKIEPPRAIFCDRNNTIIADNIHKFDLIISTNKRKRYLEITNKIKEFIPDIKINKYNFSHILKRNINWEELCLIERLDIPEVYTKQDYKRVYIFKSVANLIGNLVTENRKLSSGLESFLLNKIKGKEGIEQMKVNAFGEILSRKATLNPEQNPPVQLSICMSMQNKAYELISETRIGCVLVTDLKTGEILVSASHPSVDTNNFNQDWNDHIKNRDNPLLNRVSSGLYPIGSIMKIFATLYLLENNIVDENTTVNCDGEFTLGNHTFKCWKSHGQNINLQKAISESCDIYFYTMSKKVDLIDYLNFLRKLGFQSKIDVMHNEKKGFFIEKKRYYLYEKLLTLIGQGFFQCTPLELTLMMNRFLSNSNLDLKILKNENSEMKFENNDENEKPLFSVKNIEMLGLAMKNVLQKSKGTAHYAWIINKKPDMGGKTGTAQVCRLSKEEYGLSIHKKKWERREHSLFCGYLPSDNPRYCITVVTEHDNLAKSIAIRLSKYIESIL</sequence>
<dbReference type="SUPFAM" id="SSF56601">
    <property type="entry name" value="beta-lactamase/transpeptidase-like"/>
    <property type="match status" value="1"/>
</dbReference>
<accession>A0A5C0UH13</accession>
<keyword evidence="10" id="KW-1133">Transmembrane helix</keyword>
<keyword evidence="8 10" id="KW-0472">Membrane</keyword>
<keyword evidence="9" id="KW-0046">Antibiotic resistance</keyword>
<name>A0A5C0UH13_9PROT</name>
<keyword evidence="5" id="KW-0645">Protease</keyword>
<feature type="domain" description="Penicillin-binding protein dimerisation" evidence="12">
    <location>
        <begin position="49"/>
        <end position="186"/>
    </location>
</feature>
<dbReference type="GO" id="GO:0008800">
    <property type="term" value="F:beta-lactamase activity"/>
    <property type="evidence" value="ECO:0007669"/>
    <property type="project" value="UniProtKB-EC"/>
</dbReference>
<feature type="transmembrane region" description="Helical" evidence="10">
    <location>
        <begin position="7"/>
        <end position="27"/>
    </location>
</feature>
<dbReference type="Gene3D" id="3.90.1310.10">
    <property type="entry name" value="Penicillin-binding protein 2a (Domain 2)"/>
    <property type="match status" value="1"/>
</dbReference>
<evidence type="ECO:0000256" key="9">
    <source>
        <dbReference type="ARBA" id="ARBA00023251"/>
    </source>
</evidence>
<organism evidence="13 14">
    <name type="scientific">Candidatus Nesciobacter abundans</name>
    <dbReference type="NCBI Taxonomy" id="2601668"/>
    <lineage>
        <taxon>Bacteria</taxon>
        <taxon>Pseudomonadati</taxon>
        <taxon>Pseudomonadota</taxon>
        <taxon>Alphaproteobacteria</taxon>
        <taxon>Holosporales</taxon>
        <taxon>Holosporaceae</taxon>
        <taxon>Candidatus Nesciobacter</taxon>
    </lineage>
</organism>
<dbReference type="PANTHER" id="PTHR30627">
    <property type="entry name" value="PEPTIDOGLYCAN D,D-TRANSPEPTIDASE"/>
    <property type="match status" value="1"/>
</dbReference>
<keyword evidence="6" id="KW-0732">Signal</keyword>
<dbReference type="InterPro" id="IPR050515">
    <property type="entry name" value="Beta-lactam/transpept"/>
</dbReference>
<evidence type="ECO:0000259" key="12">
    <source>
        <dbReference type="Pfam" id="PF03717"/>
    </source>
</evidence>
<dbReference type="SUPFAM" id="SSF56519">
    <property type="entry name" value="Penicillin binding protein dimerisation domain"/>
    <property type="match status" value="1"/>
</dbReference>
<dbReference type="Proteomes" id="UP000324924">
    <property type="component" value="Chromosome"/>
</dbReference>
<evidence type="ECO:0000313" key="13">
    <source>
        <dbReference type="EMBL" id="QEK38987.1"/>
    </source>
</evidence>
<dbReference type="InterPro" id="IPR005311">
    <property type="entry name" value="PBP_dimer"/>
</dbReference>
<dbReference type="Pfam" id="PF00905">
    <property type="entry name" value="Transpeptidase"/>
    <property type="match status" value="1"/>
</dbReference>
<comment type="subcellular location">
    <subcellularLocation>
        <location evidence="2">Membrane</location>
    </subcellularLocation>
</comment>
<feature type="domain" description="Penicillin-binding protein transpeptidase" evidence="11">
    <location>
        <begin position="224"/>
        <end position="531"/>
    </location>
</feature>
<keyword evidence="7" id="KW-0378">Hydrolase</keyword>
<reference evidence="13 14" key="1">
    <citation type="submission" date="2019-08" db="EMBL/GenBank/DDBJ databases">
        <title>Highly reduced genomes of protist endosymbionts show evolutionary convergence.</title>
        <authorList>
            <person name="George E."/>
            <person name="Husnik F."/>
            <person name="Tashyreva D."/>
            <person name="Prokopchuk G."/>
            <person name="Horak A."/>
            <person name="Kwong W.K."/>
            <person name="Lukes J."/>
            <person name="Keeling P.J."/>
        </authorList>
    </citation>
    <scope>NUCLEOTIDE SEQUENCE [LARGE SCALE GENOMIC DNA]</scope>
    <source>
        <strain evidence="13">1604HC</strain>
    </source>
</reference>
<dbReference type="InterPro" id="IPR001460">
    <property type="entry name" value="PCN-bd_Tpept"/>
</dbReference>
<evidence type="ECO:0000256" key="8">
    <source>
        <dbReference type="ARBA" id="ARBA00023136"/>
    </source>
</evidence>
<evidence type="ECO:0000313" key="14">
    <source>
        <dbReference type="Proteomes" id="UP000324924"/>
    </source>
</evidence>